<dbReference type="Proteomes" id="UP000009311">
    <property type="component" value="Unassembled WGS sequence"/>
</dbReference>
<dbReference type="GO" id="GO:0006313">
    <property type="term" value="P:DNA transposition"/>
    <property type="evidence" value="ECO:0007669"/>
    <property type="project" value="InterPro"/>
</dbReference>
<dbReference type="PATRIC" id="fig|1423790.3.peg.1567"/>
<dbReference type="GO" id="GO:0003677">
    <property type="term" value="F:DNA binding"/>
    <property type="evidence" value="ECO:0007669"/>
    <property type="project" value="InterPro"/>
</dbReference>
<dbReference type="RefSeq" id="WP_009559063.1">
    <property type="nucleotide sequence ID" value="NZ_AYZN01000005.1"/>
</dbReference>
<evidence type="ECO:0000313" key="2">
    <source>
        <dbReference type="EMBL" id="CCI84512.1"/>
    </source>
</evidence>
<dbReference type="GO" id="GO:0004803">
    <property type="term" value="F:transposase activity"/>
    <property type="evidence" value="ECO:0007669"/>
    <property type="project" value="InterPro"/>
</dbReference>
<reference evidence="2 3" key="1">
    <citation type="submission" date="2012-06" db="EMBL/GenBank/DDBJ databases">
        <title>Draft Genome Sequence of Lactobacillus pasteurii CRBIP 24.76T.</title>
        <authorList>
            <person name="Cousin S."/>
            <person name="Bouchier C."/>
            <person name="Loux V."/>
            <person name="Ma L."/>
            <person name="Creno S."/>
            <person name="Bizet C."/>
            <person name="Clermont D."/>
        </authorList>
    </citation>
    <scope>NUCLEOTIDE SEQUENCE [LARGE SCALE GENOMIC DNA]</scope>
    <source>
        <strain evidence="3">CRBIP 24.76T</strain>
    </source>
</reference>
<dbReference type="eggNOG" id="COG3385">
    <property type="taxonomic scope" value="Bacteria"/>
</dbReference>
<dbReference type="AlphaFoldDB" id="I7IYI5"/>
<evidence type="ECO:0000313" key="3">
    <source>
        <dbReference type="Proteomes" id="UP000009311"/>
    </source>
</evidence>
<dbReference type="Pfam" id="PF01609">
    <property type="entry name" value="DDE_Tnp_1"/>
    <property type="match status" value="1"/>
</dbReference>
<proteinExistence type="predicted"/>
<feature type="domain" description="Transposase IS4-like" evidence="1">
    <location>
        <begin position="22"/>
        <end position="146"/>
    </location>
</feature>
<comment type="caution">
    <text evidence="2">The sequence shown here is derived from an EMBL/GenBank/DDBJ whole genome shotgun (WGS) entry which is preliminary data.</text>
</comment>
<accession>I7IYI5</accession>
<keyword evidence="3" id="KW-1185">Reference proteome</keyword>
<dbReference type="InterPro" id="IPR002559">
    <property type="entry name" value="Transposase_11"/>
</dbReference>
<dbReference type="EMBL" id="CAKD01000005">
    <property type="protein sequence ID" value="CCI84512.1"/>
    <property type="molecule type" value="Genomic_DNA"/>
</dbReference>
<protein>
    <submittedName>
        <fullName evidence="2">IS4 family transposase</fullName>
    </submittedName>
</protein>
<gene>
    <name evidence="2" type="ORF">BN53_00045</name>
</gene>
<organism evidence="2 3">
    <name type="scientific">Lactobacillus pasteurii DSM 23907 = CRBIP 24.76</name>
    <dbReference type="NCBI Taxonomy" id="1423790"/>
    <lineage>
        <taxon>Bacteria</taxon>
        <taxon>Bacillati</taxon>
        <taxon>Bacillota</taxon>
        <taxon>Bacilli</taxon>
        <taxon>Lactobacillales</taxon>
        <taxon>Lactobacillaceae</taxon>
        <taxon>Lactobacillus</taxon>
    </lineage>
</organism>
<evidence type="ECO:0000259" key="1">
    <source>
        <dbReference type="Pfam" id="PF01609"/>
    </source>
</evidence>
<name>I7IYI5_9LACO</name>
<sequence>MTASTFEQQKAKSDHKLLDDRYLILVIDGSDFNPPFNPNSENLFQRTDEKEYCQIHVNALYDILDKLYIDISIQPRQKMDERQAALEMLKKLNGTDQEFLVLMDRGYSSFNLIETCNRLDGCKNLIRTKIDKGGIKEIASLEDHEYHIDLFCRVTDSNYYFKTHKDMEKLHLVNSKHKVSLSKNAKDHR</sequence>